<feature type="transmembrane region" description="Helical" evidence="7">
    <location>
        <begin position="96"/>
        <end position="117"/>
    </location>
</feature>
<dbReference type="RefSeq" id="WP_308488025.1">
    <property type="nucleotide sequence ID" value="NZ_JAVFCB010000002.1"/>
</dbReference>
<evidence type="ECO:0000259" key="8">
    <source>
        <dbReference type="PROSITE" id="PS50928"/>
    </source>
</evidence>
<dbReference type="InterPro" id="IPR000515">
    <property type="entry name" value="MetI-like"/>
</dbReference>
<dbReference type="PANTHER" id="PTHR43386">
    <property type="entry name" value="OLIGOPEPTIDE TRANSPORT SYSTEM PERMEASE PROTEIN APPC"/>
    <property type="match status" value="1"/>
</dbReference>
<keyword evidence="4 7" id="KW-0812">Transmembrane</keyword>
<proteinExistence type="inferred from homology"/>
<evidence type="ECO:0000256" key="6">
    <source>
        <dbReference type="ARBA" id="ARBA00023136"/>
    </source>
</evidence>
<evidence type="ECO:0000313" key="10">
    <source>
        <dbReference type="Proteomes" id="UP001230289"/>
    </source>
</evidence>
<keyword evidence="5 7" id="KW-1133">Transmembrane helix</keyword>
<dbReference type="InterPro" id="IPR035906">
    <property type="entry name" value="MetI-like_sf"/>
</dbReference>
<protein>
    <submittedName>
        <fullName evidence="9">ABC transporter permease</fullName>
    </submittedName>
</protein>
<dbReference type="Pfam" id="PF00528">
    <property type="entry name" value="BPD_transp_1"/>
    <property type="match status" value="1"/>
</dbReference>
<keyword evidence="6 7" id="KW-0472">Membrane</keyword>
<feature type="transmembrane region" description="Helical" evidence="7">
    <location>
        <begin position="30"/>
        <end position="51"/>
    </location>
</feature>
<feature type="domain" description="ABC transmembrane type-1" evidence="8">
    <location>
        <begin position="90"/>
        <end position="279"/>
    </location>
</feature>
<evidence type="ECO:0000256" key="2">
    <source>
        <dbReference type="ARBA" id="ARBA00022448"/>
    </source>
</evidence>
<dbReference type="PANTHER" id="PTHR43386:SF1">
    <property type="entry name" value="D,D-DIPEPTIDE TRANSPORT SYSTEM PERMEASE PROTEIN DDPC-RELATED"/>
    <property type="match status" value="1"/>
</dbReference>
<keyword evidence="3" id="KW-1003">Cell membrane</keyword>
<sequence>MAIDSTSTLAIGLGAATRSGRRRGRVNYELLFGIVIIAIVFGMALVGPLLVQDPIKTDLLDRLLQPGTSGHLLGTDELGRDVLARLVLSARVTLSVAVPAALAAAVIGVVVGLFAGFRGGSTDQIVMRLVDAQLAYPLILLAIVVIAIFGSSWPVLVVVFTVATWAPFARVVRANTLQARRSEYVLSARVTGATQSRIMFRHILPNLTGNVVTQFNIAIAEIILLESGLSYLGLGVRPPTPTWGNMVLGGQPFISTAWWIIVLPGVCIVLTVLGFQWLGQGIVRGRST</sequence>
<reference evidence="9 10" key="1">
    <citation type="submission" date="2023-08" db="EMBL/GenBank/DDBJ databases">
        <title>Microbacterium sp. nov., isolated from a waste landfill.</title>
        <authorList>
            <person name="Wen W."/>
        </authorList>
    </citation>
    <scope>NUCLEOTIDE SEQUENCE [LARGE SCALE GENOMIC DNA]</scope>
    <source>
        <strain evidence="9 10">ASV81</strain>
    </source>
</reference>
<evidence type="ECO:0000313" key="9">
    <source>
        <dbReference type="EMBL" id="MDQ4213083.1"/>
    </source>
</evidence>
<dbReference type="EMBL" id="JAVFCB010000002">
    <property type="protein sequence ID" value="MDQ4213083.1"/>
    <property type="molecule type" value="Genomic_DNA"/>
</dbReference>
<evidence type="ECO:0000256" key="7">
    <source>
        <dbReference type="RuleBase" id="RU363032"/>
    </source>
</evidence>
<accession>A0ABU0XD99</accession>
<keyword evidence="2 7" id="KW-0813">Transport</keyword>
<dbReference type="Gene3D" id="1.10.3720.10">
    <property type="entry name" value="MetI-like"/>
    <property type="match status" value="1"/>
</dbReference>
<dbReference type="PROSITE" id="PS50928">
    <property type="entry name" value="ABC_TM1"/>
    <property type="match status" value="1"/>
</dbReference>
<feature type="transmembrane region" description="Helical" evidence="7">
    <location>
        <begin position="256"/>
        <end position="278"/>
    </location>
</feature>
<gene>
    <name evidence="9" type="ORF">RBR11_04075</name>
</gene>
<dbReference type="InterPro" id="IPR050366">
    <property type="entry name" value="BP-dependent_transpt_permease"/>
</dbReference>
<name>A0ABU0XD99_9MICO</name>
<dbReference type="CDD" id="cd06261">
    <property type="entry name" value="TM_PBP2"/>
    <property type="match status" value="1"/>
</dbReference>
<comment type="similarity">
    <text evidence="7">Belongs to the binding-protein-dependent transport system permease family.</text>
</comment>
<keyword evidence="10" id="KW-1185">Reference proteome</keyword>
<evidence type="ECO:0000256" key="5">
    <source>
        <dbReference type="ARBA" id="ARBA00022989"/>
    </source>
</evidence>
<evidence type="ECO:0000256" key="4">
    <source>
        <dbReference type="ARBA" id="ARBA00022692"/>
    </source>
</evidence>
<comment type="caution">
    <text evidence="9">The sequence shown here is derived from an EMBL/GenBank/DDBJ whole genome shotgun (WGS) entry which is preliminary data.</text>
</comment>
<evidence type="ECO:0000256" key="3">
    <source>
        <dbReference type="ARBA" id="ARBA00022475"/>
    </source>
</evidence>
<comment type="subcellular location">
    <subcellularLocation>
        <location evidence="1 7">Cell membrane</location>
        <topology evidence="1 7">Multi-pass membrane protein</topology>
    </subcellularLocation>
</comment>
<feature type="transmembrane region" description="Helical" evidence="7">
    <location>
        <begin position="129"/>
        <end position="149"/>
    </location>
</feature>
<dbReference type="Proteomes" id="UP001230289">
    <property type="component" value="Unassembled WGS sequence"/>
</dbReference>
<evidence type="ECO:0000256" key="1">
    <source>
        <dbReference type="ARBA" id="ARBA00004651"/>
    </source>
</evidence>
<dbReference type="SUPFAM" id="SSF161098">
    <property type="entry name" value="MetI-like"/>
    <property type="match status" value="1"/>
</dbReference>
<organism evidence="9 10">
    <name type="scientific">Microbacterium capsulatum</name>
    <dbReference type="NCBI Taxonomy" id="3041921"/>
    <lineage>
        <taxon>Bacteria</taxon>
        <taxon>Bacillati</taxon>
        <taxon>Actinomycetota</taxon>
        <taxon>Actinomycetes</taxon>
        <taxon>Micrococcales</taxon>
        <taxon>Microbacteriaceae</taxon>
        <taxon>Microbacterium</taxon>
    </lineage>
</organism>